<dbReference type="STRING" id="126957.T1JBM5"/>
<dbReference type="PROSITE" id="PS00027">
    <property type="entry name" value="HOMEOBOX_1"/>
    <property type="match status" value="1"/>
</dbReference>
<dbReference type="Proteomes" id="UP000014500">
    <property type="component" value="Unassembled WGS sequence"/>
</dbReference>
<evidence type="ECO:0000313" key="16">
    <source>
        <dbReference type="EnsemblMetazoa" id="SMAR011175-PA"/>
    </source>
</evidence>
<evidence type="ECO:0000256" key="13">
    <source>
        <dbReference type="RuleBase" id="RU000682"/>
    </source>
</evidence>
<keyword evidence="9 12" id="KW-0539">Nucleus</keyword>
<evidence type="ECO:0000256" key="7">
    <source>
        <dbReference type="ARBA" id="ARBA00023155"/>
    </source>
</evidence>
<dbReference type="GO" id="GO:0007399">
    <property type="term" value="P:nervous system development"/>
    <property type="evidence" value="ECO:0007669"/>
    <property type="project" value="UniProtKB-KW"/>
</dbReference>
<evidence type="ECO:0000256" key="14">
    <source>
        <dbReference type="SAM" id="MobiDB-lite"/>
    </source>
</evidence>
<keyword evidence="3" id="KW-0221">Differentiation</keyword>
<proteinExistence type="inferred from homology"/>
<dbReference type="FunFam" id="1.10.10.60:FF:000057">
    <property type="entry name" value="Short stature homeobox 2"/>
    <property type="match status" value="1"/>
</dbReference>
<keyword evidence="7 12" id="KW-0371">Homeobox</keyword>
<dbReference type="GO" id="GO:0000981">
    <property type="term" value="F:DNA-binding transcription factor activity, RNA polymerase II-specific"/>
    <property type="evidence" value="ECO:0007669"/>
    <property type="project" value="InterPro"/>
</dbReference>
<dbReference type="PROSITE" id="PS50071">
    <property type="entry name" value="HOMEOBOX_2"/>
    <property type="match status" value="1"/>
</dbReference>
<reference evidence="17" key="1">
    <citation type="submission" date="2011-05" db="EMBL/GenBank/DDBJ databases">
        <authorList>
            <person name="Richards S.R."/>
            <person name="Qu J."/>
            <person name="Jiang H."/>
            <person name="Jhangiani S.N."/>
            <person name="Agravi P."/>
            <person name="Goodspeed R."/>
            <person name="Gross S."/>
            <person name="Mandapat C."/>
            <person name="Jackson L."/>
            <person name="Mathew T."/>
            <person name="Pu L."/>
            <person name="Thornton R."/>
            <person name="Saada N."/>
            <person name="Wilczek-Boney K.B."/>
            <person name="Lee S."/>
            <person name="Kovar C."/>
            <person name="Wu Y."/>
            <person name="Scherer S.E."/>
            <person name="Worley K.C."/>
            <person name="Muzny D.M."/>
            <person name="Gibbs R."/>
        </authorList>
    </citation>
    <scope>NUCLEOTIDE SEQUENCE</scope>
    <source>
        <strain evidence="17">Brora</strain>
    </source>
</reference>
<feature type="region of interest" description="Disordered" evidence="14">
    <location>
        <begin position="58"/>
        <end position="97"/>
    </location>
</feature>
<dbReference type="GO" id="GO:1990837">
    <property type="term" value="F:sequence-specific double-stranded DNA binding"/>
    <property type="evidence" value="ECO:0007669"/>
    <property type="project" value="TreeGrafter"/>
</dbReference>
<feature type="region of interest" description="Disordered" evidence="14">
    <location>
        <begin position="148"/>
        <end position="186"/>
    </location>
</feature>
<evidence type="ECO:0000256" key="4">
    <source>
        <dbReference type="ARBA" id="ARBA00022902"/>
    </source>
</evidence>
<dbReference type="CDD" id="cd00086">
    <property type="entry name" value="homeodomain"/>
    <property type="match status" value="1"/>
</dbReference>
<dbReference type="Gene3D" id="1.10.10.60">
    <property type="entry name" value="Homeodomain-like"/>
    <property type="match status" value="1"/>
</dbReference>
<feature type="DNA-binding region" description="Homeobox" evidence="12">
    <location>
        <begin position="92"/>
        <end position="151"/>
    </location>
</feature>
<evidence type="ECO:0000256" key="2">
    <source>
        <dbReference type="ARBA" id="ARBA00022473"/>
    </source>
</evidence>
<comment type="similarity">
    <text evidence="10">Belongs to the paired homeobox family. Unc-4 subfamily.</text>
</comment>
<dbReference type="GO" id="GO:0005634">
    <property type="term" value="C:nucleus"/>
    <property type="evidence" value="ECO:0007669"/>
    <property type="project" value="UniProtKB-SubCell"/>
</dbReference>
<keyword evidence="5" id="KW-0805">Transcription regulation</keyword>
<dbReference type="eggNOG" id="KOG0490">
    <property type="taxonomic scope" value="Eukaryota"/>
</dbReference>
<keyword evidence="6 12" id="KW-0238">DNA-binding</keyword>
<dbReference type="EMBL" id="JH432011">
    <property type="status" value="NOT_ANNOTATED_CDS"/>
    <property type="molecule type" value="Genomic_DNA"/>
</dbReference>
<evidence type="ECO:0000259" key="15">
    <source>
        <dbReference type="PROSITE" id="PS50071"/>
    </source>
</evidence>
<evidence type="ECO:0000256" key="11">
    <source>
        <dbReference type="ARBA" id="ARBA00069290"/>
    </source>
</evidence>
<dbReference type="SMART" id="SM00389">
    <property type="entry name" value="HOX"/>
    <property type="match status" value="1"/>
</dbReference>
<feature type="domain" description="Homeobox" evidence="15">
    <location>
        <begin position="90"/>
        <end position="150"/>
    </location>
</feature>
<feature type="region of interest" description="Disordered" evidence="14">
    <location>
        <begin position="312"/>
        <end position="333"/>
    </location>
</feature>
<protein>
    <recommendedName>
        <fullName evidence="11">Homeobox protein unc-4</fullName>
    </recommendedName>
</protein>
<evidence type="ECO:0000256" key="5">
    <source>
        <dbReference type="ARBA" id="ARBA00023015"/>
    </source>
</evidence>
<dbReference type="EnsemblMetazoa" id="SMAR011175-RA">
    <property type="protein sequence ID" value="SMAR011175-PA"/>
    <property type="gene ID" value="SMAR011175"/>
</dbReference>
<feature type="compositionally biased region" description="Basic and acidic residues" evidence="14">
    <location>
        <begin position="177"/>
        <end position="186"/>
    </location>
</feature>
<keyword evidence="4" id="KW-0524">Neurogenesis</keyword>
<evidence type="ECO:0000256" key="9">
    <source>
        <dbReference type="ARBA" id="ARBA00023242"/>
    </source>
</evidence>
<keyword evidence="2" id="KW-0217">Developmental protein</keyword>
<evidence type="ECO:0000256" key="3">
    <source>
        <dbReference type="ARBA" id="ARBA00022782"/>
    </source>
</evidence>
<evidence type="ECO:0000256" key="10">
    <source>
        <dbReference type="ARBA" id="ARBA00038351"/>
    </source>
</evidence>
<evidence type="ECO:0000313" key="17">
    <source>
        <dbReference type="Proteomes" id="UP000014500"/>
    </source>
</evidence>
<evidence type="ECO:0000256" key="1">
    <source>
        <dbReference type="ARBA" id="ARBA00004123"/>
    </source>
</evidence>
<dbReference type="AlphaFoldDB" id="T1JBM5"/>
<name>T1JBM5_STRMM</name>
<evidence type="ECO:0000256" key="12">
    <source>
        <dbReference type="PROSITE-ProRule" id="PRU00108"/>
    </source>
</evidence>
<organism evidence="16 17">
    <name type="scientific">Strigamia maritima</name>
    <name type="common">European centipede</name>
    <name type="synonym">Geophilus maritimus</name>
    <dbReference type="NCBI Taxonomy" id="126957"/>
    <lineage>
        <taxon>Eukaryota</taxon>
        <taxon>Metazoa</taxon>
        <taxon>Ecdysozoa</taxon>
        <taxon>Arthropoda</taxon>
        <taxon>Myriapoda</taxon>
        <taxon>Chilopoda</taxon>
        <taxon>Pleurostigmophora</taxon>
        <taxon>Geophilomorpha</taxon>
        <taxon>Linotaeniidae</taxon>
        <taxon>Strigamia</taxon>
    </lineage>
</organism>
<feature type="compositionally biased region" description="Low complexity" evidence="14">
    <location>
        <begin position="58"/>
        <end position="71"/>
    </location>
</feature>
<dbReference type="PANTHER" id="PTHR46799:SF1">
    <property type="entry name" value="HOMEOBOX PROTEIN UNC-4 HOMOLOG"/>
    <property type="match status" value="1"/>
</dbReference>
<feature type="region of interest" description="Disordered" evidence="14">
    <location>
        <begin position="251"/>
        <end position="272"/>
    </location>
</feature>
<accession>T1JBM5</accession>
<dbReference type="SUPFAM" id="SSF46689">
    <property type="entry name" value="Homeodomain-like"/>
    <property type="match status" value="1"/>
</dbReference>
<keyword evidence="17" id="KW-1185">Reference proteome</keyword>
<comment type="subcellular location">
    <subcellularLocation>
        <location evidence="1 12 13">Nucleus</location>
    </subcellularLocation>
</comment>
<sequence length="333" mass="37102">MDSRFGLARFGTSPFSSYVAGPIAPISLPYDYSGRHAVPSAFTIDSILRAQHAAAAPSSAASPADSTNSADCANDKNKDLDDDGKDDQPTKRRRTRTNFNGWQLEELERAFAASHYPDIFMREALAMRLDLIESRVQVWFQNRRAKWRKKENTKKGPGRPAHNAHPQTCSGEPIPPEELKRKEKDRKEKKILKQLEKQQKKLAAKGIKVDLNTLRSEWENSARSSEENKGELHKNCGDMDSYIDVVGDDSSSDSSCDCAIQRDSDSSEKNSRLNPFSIENILGSGIVNKRTWPNERFQVTTTQPIGFVVTSHQLSRSPSVDTLNSSDDVSSGT</sequence>
<feature type="compositionally biased region" description="Basic and acidic residues" evidence="14">
    <location>
        <begin position="260"/>
        <end position="271"/>
    </location>
</feature>
<reference evidence="16" key="2">
    <citation type="submission" date="2015-02" db="UniProtKB">
        <authorList>
            <consortium name="EnsemblMetazoa"/>
        </authorList>
    </citation>
    <scope>IDENTIFICATION</scope>
</reference>
<keyword evidence="8" id="KW-0804">Transcription</keyword>
<dbReference type="PANTHER" id="PTHR46799">
    <property type="entry name" value="HOMEOBOX PROTEIN UNC-4 HOMOLOG"/>
    <property type="match status" value="1"/>
</dbReference>
<evidence type="ECO:0000256" key="8">
    <source>
        <dbReference type="ARBA" id="ARBA00023163"/>
    </source>
</evidence>
<dbReference type="InterPro" id="IPR009057">
    <property type="entry name" value="Homeodomain-like_sf"/>
</dbReference>
<dbReference type="GO" id="GO:0030154">
    <property type="term" value="P:cell differentiation"/>
    <property type="evidence" value="ECO:0007669"/>
    <property type="project" value="UniProtKB-KW"/>
</dbReference>
<dbReference type="InterPro" id="IPR017970">
    <property type="entry name" value="Homeobox_CS"/>
</dbReference>
<dbReference type="Pfam" id="PF00046">
    <property type="entry name" value="Homeodomain"/>
    <property type="match status" value="1"/>
</dbReference>
<dbReference type="PhylomeDB" id="T1JBM5"/>
<evidence type="ECO:0000256" key="6">
    <source>
        <dbReference type="ARBA" id="ARBA00023125"/>
    </source>
</evidence>
<dbReference type="HOGENOM" id="CLU_041996_1_0_1"/>
<feature type="region of interest" description="Disordered" evidence="14">
    <location>
        <begin position="218"/>
        <end position="237"/>
    </location>
</feature>
<dbReference type="InterPro" id="IPR001356">
    <property type="entry name" value="HD"/>
</dbReference>